<keyword evidence="1" id="KW-0175">Coiled coil</keyword>
<organism evidence="3 4">
    <name type="scientific">Sphingomicrobium clamense</name>
    <dbReference type="NCBI Taxonomy" id="2851013"/>
    <lineage>
        <taxon>Bacteria</taxon>
        <taxon>Pseudomonadati</taxon>
        <taxon>Pseudomonadota</taxon>
        <taxon>Alphaproteobacteria</taxon>
        <taxon>Sphingomonadales</taxon>
        <taxon>Sphingomonadaceae</taxon>
        <taxon>Sphingomicrobium</taxon>
    </lineage>
</organism>
<dbReference type="EMBL" id="JAHVAH010000001">
    <property type="protein sequence ID" value="MBW0143967.1"/>
    <property type="molecule type" value="Genomic_DNA"/>
</dbReference>
<evidence type="ECO:0000256" key="1">
    <source>
        <dbReference type="SAM" id="Coils"/>
    </source>
</evidence>
<dbReference type="RefSeq" id="WP_218632005.1">
    <property type="nucleotide sequence ID" value="NZ_JAHVAH010000001.1"/>
</dbReference>
<keyword evidence="2" id="KW-0472">Membrane</keyword>
<evidence type="ECO:0000313" key="3">
    <source>
        <dbReference type="EMBL" id="MBW0143967.1"/>
    </source>
</evidence>
<dbReference type="PANTHER" id="PTHR32309:SF13">
    <property type="entry name" value="FERRIC ENTEROBACTIN TRANSPORT PROTEIN FEPE"/>
    <property type="match status" value="1"/>
</dbReference>
<evidence type="ECO:0000313" key="4">
    <source>
        <dbReference type="Proteomes" id="UP000698028"/>
    </source>
</evidence>
<sequence>MTTRIEDGRSRASRGVASARTRAIEFWSRLRRQPLMAAAFVFSLVSTFYWLAIASDRYVSEARVVVQKTDLAATAAPDLGALLLGDMTGNRSDQLMMREHLLSRDMMTKLEDQLSLEDHYSQWSIDPFSRLAFANSRNDLYEYYQDRVTVEFDEYAGVLVVRAQAFNPEMAEAMTTTMVEEGASFMNSSANQLAQEQVEFLRGQVDALEARAREARQAVISFQNRERIASPEAQAQTVATVIAQLEARKSELQVQLASQSAFLVDDHPILVELRRQIAAIDRQIATQNSRLAGPRGGTLNTTMEQFAILEADAKFAEELYRTALAALEKGQVESTRTIKTLSVIQQPNLPDEAELPDRLRNSLVTIILAFLIAGVLQLLVMIIRDHRD</sequence>
<reference evidence="3 4" key="1">
    <citation type="submission" date="2021-07" db="EMBL/GenBank/DDBJ databases">
        <title>The draft genome sequence of Sphingomicrobium sp. B8.</title>
        <authorList>
            <person name="Mu L."/>
        </authorList>
    </citation>
    <scope>NUCLEOTIDE SEQUENCE [LARGE SCALE GENOMIC DNA]</scope>
    <source>
        <strain evidence="3 4">B8</strain>
    </source>
</reference>
<dbReference type="Proteomes" id="UP000698028">
    <property type="component" value="Unassembled WGS sequence"/>
</dbReference>
<dbReference type="InterPro" id="IPR050445">
    <property type="entry name" value="Bact_polysacc_biosynth/exp"/>
</dbReference>
<keyword evidence="4" id="KW-1185">Reference proteome</keyword>
<feature type="transmembrane region" description="Helical" evidence="2">
    <location>
        <begin position="363"/>
        <end position="383"/>
    </location>
</feature>
<accession>A0ABS6V333</accession>
<dbReference type="PANTHER" id="PTHR32309">
    <property type="entry name" value="TYROSINE-PROTEIN KINASE"/>
    <property type="match status" value="1"/>
</dbReference>
<evidence type="ECO:0008006" key="5">
    <source>
        <dbReference type="Google" id="ProtNLM"/>
    </source>
</evidence>
<evidence type="ECO:0000256" key="2">
    <source>
        <dbReference type="SAM" id="Phobius"/>
    </source>
</evidence>
<proteinExistence type="predicted"/>
<keyword evidence="2" id="KW-1133">Transmembrane helix</keyword>
<gene>
    <name evidence="3" type="ORF">KTQ36_01495</name>
</gene>
<name>A0ABS6V333_9SPHN</name>
<feature type="coiled-coil region" evidence="1">
    <location>
        <begin position="191"/>
        <end position="225"/>
    </location>
</feature>
<keyword evidence="2" id="KW-0812">Transmembrane</keyword>
<protein>
    <recommendedName>
        <fullName evidence="5">Chain-length determining protein</fullName>
    </recommendedName>
</protein>
<comment type="caution">
    <text evidence="3">The sequence shown here is derived from an EMBL/GenBank/DDBJ whole genome shotgun (WGS) entry which is preliminary data.</text>
</comment>
<feature type="transmembrane region" description="Helical" evidence="2">
    <location>
        <begin position="35"/>
        <end position="53"/>
    </location>
</feature>